<keyword evidence="1" id="KW-0472">Membrane</keyword>
<evidence type="ECO:0000313" key="3">
    <source>
        <dbReference type="Proteomes" id="UP001165341"/>
    </source>
</evidence>
<keyword evidence="3" id="KW-1185">Reference proteome</keyword>
<accession>A0AA41UHC8</accession>
<gene>
    <name evidence="2" type="ORF">MQH31_10750</name>
</gene>
<keyword evidence="1" id="KW-1133">Transmembrane helix</keyword>
<dbReference type="EMBL" id="JALGAR010000002">
    <property type="protein sequence ID" value="MCI4658284.1"/>
    <property type="molecule type" value="Genomic_DNA"/>
</dbReference>
<keyword evidence="1" id="KW-0812">Transmembrane</keyword>
<feature type="transmembrane region" description="Helical" evidence="1">
    <location>
        <begin position="91"/>
        <end position="112"/>
    </location>
</feature>
<sequence length="272" mass="28795">MTTESDHPFVTRYLQQFDEVAEPIPGARRALLREEVAEHLREAVPAGSSNADAAAVIAQFGSPAEILGQELDGAGQALRAKQPGHVVRNTVVIVVAVIVAAILSVLASHLLIGSQVTANPGTSVVNKHPEGPDRITTGEGYFEYEAAIKAMPDPLPAGAEYPDGVPVGLDSGTSDSGTLESGAGTVVAHFTWLCAWESEYLIAMSKKDAERQVAAESMITKWSTSAFYLNVISDPDKGWTTSVINPMKFGDPSGVRQDRPRTCAQASIINVG</sequence>
<dbReference type="Proteomes" id="UP001165341">
    <property type="component" value="Unassembled WGS sequence"/>
</dbReference>
<name>A0AA41UHC8_9MICO</name>
<proteinExistence type="predicted"/>
<organism evidence="2 3">
    <name type="scientific">Cryobacterium zhongshanensis</name>
    <dbReference type="NCBI Taxonomy" id="2928153"/>
    <lineage>
        <taxon>Bacteria</taxon>
        <taxon>Bacillati</taxon>
        <taxon>Actinomycetota</taxon>
        <taxon>Actinomycetes</taxon>
        <taxon>Micrococcales</taxon>
        <taxon>Microbacteriaceae</taxon>
        <taxon>Cryobacterium</taxon>
    </lineage>
</organism>
<reference evidence="2" key="1">
    <citation type="submission" date="2022-03" db="EMBL/GenBank/DDBJ databases">
        <title>Cryobacterium sp. nov. strain ZS14-85, isolated from Antarctic soil.</title>
        <authorList>
            <person name="Li J."/>
            <person name="Niu G."/>
        </authorList>
    </citation>
    <scope>NUCLEOTIDE SEQUENCE</scope>
    <source>
        <strain evidence="2">ZS14-85</strain>
    </source>
</reference>
<protein>
    <submittedName>
        <fullName evidence="2">Uncharacterized protein</fullName>
    </submittedName>
</protein>
<evidence type="ECO:0000313" key="2">
    <source>
        <dbReference type="EMBL" id="MCI4658284.1"/>
    </source>
</evidence>
<comment type="caution">
    <text evidence="2">The sequence shown here is derived from an EMBL/GenBank/DDBJ whole genome shotgun (WGS) entry which is preliminary data.</text>
</comment>
<dbReference type="RefSeq" id="WP_243012036.1">
    <property type="nucleotide sequence ID" value="NZ_JALGAR010000002.1"/>
</dbReference>
<dbReference type="AlphaFoldDB" id="A0AA41UHC8"/>
<evidence type="ECO:0000256" key="1">
    <source>
        <dbReference type="SAM" id="Phobius"/>
    </source>
</evidence>